<dbReference type="CDD" id="cd00141">
    <property type="entry name" value="NT_POLXc"/>
    <property type="match status" value="1"/>
</dbReference>
<dbReference type="Pfam" id="PF14716">
    <property type="entry name" value="HHH_8"/>
    <property type="match status" value="1"/>
</dbReference>
<dbReference type="InterPro" id="IPR029398">
    <property type="entry name" value="PolB_thumb"/>
</dbReference>
<evidence type="ECO:0000256" key="15">
    <source>
        <dbReference type="ARBA" id="ARBA00023239"/>
    </source>
</evidence>
<dbReference type="Gene3D" id="1.10.150.110">
    <property type="entry name" value="DNA polymerase beta, N-terminal domain-like"/>
    <property type="match status" value="1"/>
</dbReference>
<sequence length="719" mass="83001">LIYSVLHLLHPTVIRTLFTLVTRGCLFVHSKLEPICATMFSGETFYLVPENVIRSRIKIFKEQVEQNDGVWNESLDSSVTILLLDDEVDKDLSDELCRKINNLSHTKIVRLSWLVACLKRNAKLDCTPYAVQFPGFRKHGHEGSVRPNTESLEEHSPPHKRPRDEHTDSSENETSSVSSELEEVIHIFIAIVNSVEQFTSGNGAARGERQGSANPNQAIIEQLKVLASGYRSINDRWRTYAYDNAIRALENCDYPITSSEQLRSVRGIGKRIAEKIEDFWKSGNIGKAEEFKRNEHVQALELFNSIWGVGPVTSEQWYAQGFRTLDDIRQKAQLTHQQKIGLKYRDEFLKNIPRKEVAQIAHLVQDELMSIDEGYIFEVCGSYRREEPFSGDIDILITHPDGSSHRKVLPLLVQRLSDKGYFTDNLTEHKGDVHKYMGVCRLPEEGSLHRRIDILAVPFDEFPTSLLYNTGSAQFVRSINGRAKSMGMRLNMHGLRKDVKREGRRVVDRGQRVDVDSEADIFHHLSLKWRDKMAKPPRACFVYKPLHKYRYLPRPDVRPPDFDYEAAGSSPDDFEEKLEKAPKLWVAWLYRKPSQETRNVRQITKELFGDEPRVLDMKVFKNTPYWNRQLWKIKHLIEINPISFPHGEPTEADIPYVRLLPSGECLVNKRVENQSPIAEAVDDGKSLETLINRRLKAKWHRFDEILEDSPWSPPNQSRF</sequence>
<dbReference type="Pfam" id="PF14791">
    <property type="entry name" value="DNA_pol_B_thumb"/>
    <property type="match status" value="1"/>
</dbReference>
<gene>
    <name evidence="21" type="ORF">M514_06284</name>
</gene>
<evidence type="ECO:0000256" key="10">
    <source>
        <dbReference type="ARBA" id="ARBA00022723"/>
    </source>
</evidence>
<dbReference type="GO" id="GO:0046872">
    <property type="term" value="F:metal ion binding"/>
    <property type="evidence" value="ECO:0007669"/>
    <property type="project" value="UniProtKB-KW"/>
</dbReference>
<feature type="non-terminal residue" evidence="21">
    <location>
        <position position="1"/>
    </location>
</feature>
<accession>A0A085NR57</accession>
<evidence type="ECO:0000256" key="4">
    <source>
        <dbReference type="ARBA" id="ARBA00012417"/>
    </source>
</evidence>
<dbReference type="SUPFAM" id="SSF52113">
    <property type="entry name" value="BRCT domain"/>
    <property type="match status" value="1"/>
</dbReference>
<dbReference type="EMBL" id="KL367480">
    <property type="protein sequence ID" value="KFD71953.1"/>
    <property type="molecule type" value="Genomic_DNA"/>
</dbReference>
<dbReference type="FunFam" id="1.10.150.110:FF:000005">
    <property type="entry name" value="DNA polymerase POL4"/>
    <property type="match status" value="1"/>
</dbReference>
<dbReference type="InterPro" id="IPR036420">
    <property type="entry name" value="BRCT_dom_sf"/>
</dbReference>
<evidence type="ECO:0000256" key="1">
    <source>
        <dbReference type="ARBA" id="ARBA00001936"/>
    </source>
</evidence>
<comment type="subcellular location">
    <subcellularLocation>
        <location evidence="2">Nucleus</location>
    </subcellularLocation>
</comment>
<dbReference type="GO" id="GO:0005634">
    <property type="term" value="C:nucleus"/>
    <property type="evidence" value="ECO:0007669"/>
    <property type="project" value="UniProtKB-SubCell"/>
</dbReference>
<dbReference type="InterPro" id="IPR027421">
    <property type="entry name" value="DNA_pol_lamdba_lyase_dom_sf"/>
</dbReference>
<dbReference type="Pfam" id="PF14792">
    <property type="entry name" value="DNA_pol_B_palm"/>
    <property type="match status" value="1"/>
</dbReference>
<evidence type="ECO:0000256" key="2">
    <source>
        <dbReference type="ARBA" id="ARBA00004123"/>
    </source>
</evidence>
<dbReference type="SUPFAM" id="SSF81301">
    <property type="entry name" value="Nucleotidyltransferase"/>
    <property type="match status" value="1"/>
</dbReference>
<evidence type="ECO:0000256" key="9">
    <source>
        <dbReference type="ARBA" id="ARBA00022705"/>
    </source>
</evidence>
<dbReference type="FunFam" id="3.30.460.10:FF:000020">
    <property type="entry name" value="DNA polymerase lambda"/>
    <property type="match status" value="1"/>
</dbReference>
<feature type="compositionally biased region" description="Basic and acidic residues" evidence="19">
    <location>
        <begin position="152"/>
        <end position="169"/>
    </location>
</feature>
<dbReference type="Gene3D" id="1.10.150.20">
    <property type="entry name" value="5' to 3' exonuclease, C-terminal subdomain"/>
    <property type="match status" value="1"/>
</dbReference>
<evidence type="ECO:0000256" key="8">
    <source>
        <dbReference type="ARBA" id="ARBA00022695"/>
    </source>
</evidence>
<dbReference type="InterPro" id="IPR018944">
    <property type="entry name" value="DNA_pol_lambd_fingers_domain"/>
</dbReference>
<dbReference type="InterPro" id="IPR010996">
    <property type="entry name" value="HHH_MUS81"/>
</dbReference>
<dbReference type="InterPro" id="IPR022312">
    <property type="entry name" value="DNA_pol_X"/>
</dbReference>
<evidence type="ECO:0000256" key="19">
    <source>
        <dbReference type="SAM" id="MobiDB-lite"/>
    </source>
</evidence>
<evidence type="ECO:0000313" key="21">
    <source>
        <dbReference type="EMBL" id="KFD71953.1"/>
    </source>
</evidence>
<keyword evidence="15" id="KW-0456">Lyase</keyword>
<keyword evidence="13" id="KW-0238">DNA-binding</keyword>
<evidence type="ECO:0000256" key="11">
    <source>
        <dbReference type="ARBA" id="ARBA00022763"/>
    </source>
</evidence>
<dbReference type="GO" id="GO:0016829">
    <property type="term" value="F:lyase activity"/>
    <property type="evidence" value="ECO:0007669"/>
    <property type="project" value="UniProtKB-KW"/>
</dbReference>
<dbReference type="AlphaFoldDB" id="A0A085NR57"/>
<feature type="domain" description="BRCT" evidence="20">
    <location>
        <begin position="35"/>
        <end position="131"/>
    </location>
</feature>
<proteinExistence type="inferred from homology"/>
<feature type="active site" description="Nucleophile; Schiff-base intermediate with DNA; for 5'-dRP lyase activity" evidence="18">
    <location>
        <position position="275"/>
    </location>
</feature>
<reference evidence="21" key="1">
    <citation type="journal article" date="2014" name="Nat. Genet.">
        <title>Genome and transcriptome of the porcine whipworm Trichuris suis.</title>
        <authorList>
            <person name="Jex A.R."/>
            <person name="Nejsum P."/>
            <person name="Schwarz E.M."/>
            <person name="Hu L."/>
            <person name="Young N.D."/>
            <person name="Hall R.S."/>
            <person name="Korhonen P.K."/>
            <person name="Liao S."/>
            <person name="Thamsborg S."/>
            <person name="Xia J."/>
            <person name="Xu P."/>
            <person name="Wang S."/>
            <person name="Scheerlinck J.P."/>
            <person name="Hofmann A."/>
            <person name="Sternberg P.W."/>
            <person name="Wang J."/>
            <person name="Gasser R.B."/>
        </authorList>
    </citation>
    <scope>NUCLEOTIDE SEQUENCE [LARGE SCALE GENOMIC DNA]</scope>
    <source>
        <strain evidence="21">DCEP-RM93F</strain>
    </source>
</reference>
<dbReference type="PROSITE" id="PS00522">
    <property type="entry name" value="DNA_POLYMERASE_X"/>
    <property type="match status" value="1"/>
</dbReference>
<keyword evidence="9" id="KW-0235">DNA replication</keyword>
<dbReference type="Pfam" id="PF10391">
    <property type="entry name" value="DNA_pol_lambd_f"/>
    <property type="match status" value="1"/>
</dbReference>
<evidence type="ECO:0000256" key="7">
    <source>
        <dbReference type="ARBA" id="ARBA00022679"/>
    </source>
</evidence>
<organism evidence="21">
    <name type="scientific">Trichuris suis</name>
    <name type="common">pig whipworm</name>
    <dbReference type="NCBI Taxonomy" id="68888"/>
    <lineage>
        <taxon>Eukaryota</taxon>
        <taxon>Metazoa</taxon>
        <taxon>Ecdysozoa</taxon>
        <taxon>Nematoda</taxon>
        <taxon>Enoplea</taxon>
        <taxon>Dorylaimia</taxon>
        <taxon>Trichinellida</taxon>
        <taxon>Trichuridae</taxon>
        <taxon>Trichuris</taxon>
    </lineage>
</organism>
<dbReference type="InterPro" id="IPR037160">
    <property type="entry name" value="DNA_Pol_thumb_sf"/>
</dbReference>
<evidence type="ECO:0000256" key="17">
    <source>
        <dbReference type="ARBA" id="ARBA00049244"/>
    </source>
</evidence>
<dbReference type="PANTHER" id="PTHR11276:SF28">
    <property type="entry name" value="DNA POLYMERASE LAMBDA"/>
    <property type="match status" value="1"/>
</dbReference>
<keyword evidence="16" id="KW-0539">Nucleus</keyword>
<dbReference type="InterPro" id="IPR002054">
    <property type="entry name" value="DNA-dir_DNA_pol_X"/>
</dbReference>
<keyword evidence="6" id="KW-0237">DNA synthesis</keyword>
<evidence type="ECO:0000256" key="16">
    <source>
        <dbReference type="ARBA" id="ARBA00023242"/>
    </source>
</evidence>
<dbReference type="InterPro" id="IPR001357">
    <property type="entry name" value="BRCT_dom"/>
</dbReference>
<keyword evidence="10" id="KW-0479">Metal-binding</keyword>
<comment type="similarity">
    <text evidence="3">Belongs to the DNA polymerase type-X family.</text>
</comment>
<evidence type="ECO:0000259" key="20">
    <source>
        <dbReference type="PROSITE" id="PS50172"/>
    </source>
</evidence>
<dbReference type="Gene3D" id="3.40.50.10190">
    <property type="entry name" value="BRCT domain"/>
    <property type="match status" value="1"/>
</dbReference>
<dbReference type="PANTHER" id="PTHR11276">
    <property type="entry name" value="DNA POLYMERASE TYPE-X FAMILY MEMBER"/>
    <property type="match status" value="1"/>
</dbReference>
<evidence type="ECO:0000256" key="3">
    <source>
        <dbReference type="ARBA" id="ARBA00008323"/>
    </source>
</evidence>
<keyword evidence="14" id="KW-0234">DNA repair</keyword>
<evidence type="ECO:0000256" key="13">
    <source>
        <dbReference type="ARBA" id="ARBA00023125"/>
    </source>
</evidence>
<name>A0A085NR57_9BILA</name>
<dbReference type="GO" id="GO:0006303">
    <property type="term" value="P:double-strand break repair via nonhomologous end joining"/>
    <property type="evidence" value="ECO:0007669"/>
    <property type="project" value="TreeGrafter"/>
</dbReference>
<dbReference type="InterPro" id="IPR028207">
    <property type="entry name" value="DNA_pol_B_palm_palm"/>
</dbReference>
<dbReference type="SUPFAM" id="SSF81585">
    <property type="entry name" value="PsbU/PolX domain-like"/>
    <property type="match status" value="1"/>
</dbReference>
<keyword evidence="8" id="KW-0548">Nucleotidyltransferase</keyword>
<comment type="catalytic activity">
    <reaction evidence="17">
        <text>DNA(n) + a 2'-deoxyribonucleoside 5'-triphosphate = DNA(n+1) + diphosphate</text>
        <dbReference type="Rhea" id="RHEA:22508"/>
        <dbReference type="Rhea" id="RHEA-COMP:17339"/>
        <dbReference type="Rhea" id="RHEA-COMP:17340"/>
        <dbReference type="ChEBI" id="CHEBI:33019"/>
        <dbReference type="ChEBI" id="CHEBI:61560"/>
        <dbReference type="ChEBI" id="CHEBI:173112"/>
        <dbReference type="EC" id="2.7.7.7"/>
    </reaction>
</comment>
<dbReference type="Gene3D" id="3.30.210.10">
    <property type="entry name" value="DNA polymerase, thumb domain"/>
    <property type="match status" value="1"/>
</dbReference>
<dbReference type="GO" id="GO:0006260">
    <property type="term" value="P:DNA replication"/>
    <property type="evidence" value="ECO:0007669"/>
    <property type="project" value="UniProtKB-KW"/>
</dbReference>
<evidence type="ECO:0000256" key="18">
    <source>
        <dbReference type="PIRSR" id="PIRSR622312-50"/>
    </source>
</evidence>
<comment type="cofactor">
    <cofactor evidence="1">
        <name>Mn(2+)</name>
        <dbReference type="ChEBI" id="CHEBI:29035"/>
    </cofactor>
</comment>
<dbReference type="Proteomes" id="UP000030758">
    <property type="component" value="Unassembled WGS sequence"/>
</dbReference>
<keyword evidence="12" id="KW-0239">DNA-directed DNA polymerase</keyword>
<dbReference type="PRINTS" id="PR00870">
    <property type="entry name" value="DNAPOLXBETA"/>
</dbReference>
<dbReference type="GO" id="GO:0003677">
    <property type="term" value="F:DNA binding"/>
    <property type="evidence" value="ECO:0007669"/>
    <property type="project" value="UniProtKB-KW"/>
</dbReference>
<feature type="region of interest" description="Disordered" evidence="19">
    <location>
        <begin position="137"/>
        <end position="178"/>
    </location>
</feature>
<dbReference type="EC" id="2.7.7.7" evidence="4"/>
<evidence type="ECO:0000256" key="6">
    <source>
        <dbReference type="ARBA" id="ARBA00022634"/>
    </source>
</evidence>
<dbReference type="PROSITE" id="PS50172">
    <property type="entry name" value="BRCT"/>
    <property type="match status" value="1"/>
</dbReference>
<dbReference type="SMART" id="SM00483">
    <property type="entry name" value="POLXc"/>
    <property type="match status" value="1"/>
</dbReference>
<dbReference type="GO" id="GO:0003887">
    <property type="term" value="F:DNA-directed DNA polymerase activity"/>
    <property type="evidence" value="ECO:0007669"/>
    <property type="project" value="UniProtKB-KW"/>
</dbReference>
<dbReference type="Gene3D" id="3.30.460.10">
    <property type="entry name" value="Beta Polymerase, domain 2"/>
    <property type="match status" value="1"/>
</dbReference>
<dbReference type="InterPro" id="IPR019843">
    <property type="entry name" value="DNA_pol-X_BS"/>
</dbReference>
<dbReference type="PRINTS" id="PR00869">
    <property type="entry name" value="DNAPOLX"/>
</dbReference>
<evidence type="ECO:0000256" key="5">
    <source>
        <dbReference type="ARBA" id="ARBA00016513"/>
    </source>
</evidence>
<keyword evidence="7" id="KW-0808">Transferase</keyword>
<dbReference type="FunFam" id="1.10.150.20:FF:000010">
    <property type="entry name" value="DNA polymerase lambda"/>
    <property type="match status" value="1"/>
</dbReference>
<evidence type="ECO:0000256" key="12">
    <source>
        <dbReference type="ARBA" id="ARBA00022932"/>
    </source>
</evidence>
<keyword evidence="11" id="KW-0227">DNA damage</keyword>
<evidence type="ECO:0000256" key="14">
    <source>
        <dbReference type="ARBA" id="ARBA00023204"/>
    </source>
</evidence>
<protein>
    <recommendedName>
        <fullName evidence="5">DNA polymerase lambda</fullName>
        <ecNumber evidence="4">2.7.7.7</ecNumber>
    </recommendedName>
</protein>
<dbReference type="SUPFAM" id="SSF47802">
    <property type="entry name" value="DNA polymerase beta, N-terminal domain-like"/>
    <property type="match status" value="1"/>
</dbReference>
<dbReference type="InterPro" id="IPR002008">
    <property type="entry name" value="DNA_pol_X_beta-like"/>
</dbReference>
<dbReference type="InterPro" id="IPR043519">
    <property type="entry name" value="NT_sf"/>
</dbReference>